<feature type="compositionally biased region" description="Basic and acidic residues" evidence="1">
    <location>
        <begin position="99"/>
        <end position="120"/>
    </location>
</feature>
<name>A0A3E2H349_SCYLI</name>
<feature type="non-terminal residue" evidence="2">
    <location>
        <position position="1"/>
    </location>
</feature>
<proteinExistence type="predicted"/>
<feature type="region of interest" description="Disordered" evidence="1">
    <location>
        <begin position="1"/>
        <end position="20"/>
    </location>
</feature>
<organism evidence="2 3">
    <name type="scientific">Scytalidium lignicola</name>
    <name type="common">Hyphomycete</name>
    <dbReference type="NCBI Taxonomy" id="5539"/>
    <lineage>
        <taxon>Eukaryota</taxon>
        <taxon>Fungi</taxon>
        <taxon>Dikarya</taxon>
        <taxon>Ascomycota</taxon>
        <taxon>Pezizomycotina</taxon>
        <taxon>Leotiomycetes</taxon>
        <taxon>Leotiomycetes incertae sedis</taxon>
        <taxon>Scytalidium</taxon>
    </lineage>
</organism>
<reference evidence="2 3" key="1">
    <citation type="submission" date="2018-05" db="EMBL/GenBank/DDBJ databases">
        <title>Draft genome sequence of Scytalidium lignicola DSM 105466, a ubiquitous saprotrophic fungus.</title>
        <authorList>
            <person name="Buettner E."/>
            <person name="Gebauer A.M."/>
            <person name="Hofrichter M."/>
            <person name="Liers C."/>
            <person name="Kellner H."/>
        </authorList>
    </citation>
    <scope>NUCLEOTIDE SEQUENCE [LARGE SCALE GENOMIC DNA]</scope>
    <source>
        <strain evidence="2 3">DSM 105466</strain>
    </source>
</reference>
<feature type="region of interest" description="Disordered" evidence="1">
    <location>
        <begin position="35"/>
        <end position="153"/>
    </location>
</feature>
<sequence length="161" mass="17232">MLASINYKESPTEEMSSAASGIDGLECSIAKVQTAGGASGPTFSQRKTGQRPTVRMRRRSGGGEEVDKEWRRFPPAQAGIDERPELLAGLGPSMGSIVDHGHCNPKESHREAVGDKKERPSGSCVLCSPLGSDNVPTSTGQVHSKRPNYSHYGDKLVINVE</sequence>
<feature type="compositionally biased region" description="Polar residues" evidence="1">
    <location>
        <begin position="7"/>
        <end position="19"/>
    </location>
</feature>
<dbReference type="Proteomes" id="UP000258309">
    <property type="component" value="Unassembled WGS sequence"/>
</dbReference>
<feature type="compositionally biased region" description="Polar residues" evidence="1">
    <location>
        <begin position="41"/>
        <end position="51"/>
    </location>
</feature>
<evidence type="ECO:0000313" key="2">
    <source>
        <dbReference type="EMBL" id="RFU27799.1"/>
    </source>
</evidence>
<comment type="caution">
    <text evidence="2">The sequence shown here is derived from an EMBL/GenBank/DDBJ whole genome shotgun (WGS) entry which is preliminary data.</text>
</comment>
<evidence type="ECO:0000256" key="1">
    <source>
        <dbReference type="SAM" id="MobiDB-lite"/>
    </source>
</evidence>
<feature type="non-terminal residue" evidence="2">
    <location>
        <position position="161"/>
    </location>
</feature>
<keyword evidence="3" id="KW-1185">Reference proteome</keyword>
<protein>
    <submittedName>
        <fullName evidence="2">Uncharacterized protein</fullName>
    </submittedName>
</protein>
<accession>A0A3E2H349</accession>
<gene>
    <name evidence="2" type="ORF">B7463_g8543</name>
</gene>
<evidence type="ECO:0000313" key="3">
    <source>
        <dbReference type="Proteomes" id="UP000258309"/>
    </source>
</evidence>
<dbReference type="EMBL" id="NCSJ02000189">
    <property type="protein sequence ID" value="RFU27799.1"/>
    <property type="molecule type" value="Genomic_DNA"/>
</dbReference>
<dbReference type="AlphaFoldDB" id="A0A3E2H349"/>